<feature type="transmembrane region" description="Helical" evidence="2">
    <location>
        <begin position="485"/>
        <end position="503"/>
    </location>
</feature>
<keyword evidence="5" id="KW-1185">Reference proteome</keyword>
<feature type="region of interest" description="Disordered" evidence="1">
    <location>
        <begin position="98"/>
        <end position="124"/>
    </location>
</feature>
<keyword evidence="2" id="KW-1133">Transmembrane helix</keyword>
<dbReference type="RefSeq" id="WP_265382558.1">
    <property type="nucleotide sequence ID" value="NZ_CP110615.1"/>
</dbReference>
<organism evidence="4 5">
    <name type="scientific">Rhodococcus antarcticus</name>
    <dbReference type="NCBI Taxonomy" id="2987751"/>
    <lineage>
        <taxon>Bacteria</taxon>
        <taxon>Bacillati</taxon>
        <taxon>Actinomycetota</taxon>
        <taxon>Actinomycetes</taxon>
        <taxon>Mycobacteriales</taxon>
        <taxon>Nocardiaceae</taxon>
        <taxon>Rhodococcus</taxon>
    </lineage>
</organism>
<dbReference type="Proteomes" id="UP001164965">
    <property type="component" value="Chromosome"/>
</dbReference>
<feature type="chain" id="PRO_5046408015" description="LPXTG-motif cell wall-anchored protein" evidence="3">
    <location>
        <begin position="29"/>
        <end position="513"/>
    </location>
</feature>
<feature type="compositionally biased region" description="Pro residues" evidence="1">
    <location>
        <begin position="450"/>
        <end position="469"/>
    </location>
</feature>
<feature type="region of interest" description="Disordered" evidence="1">
    <location>
        <begin position="449"/>
        <end position="469"/>
    </location>
</feature>
<gene>
    <name evidence="4" type="ORF">RHODO2019_15105</name>
</gene>
<keyword evidence="3" id="KW-0732">Signal</keyword>
<accession>A0ABY6NYM6</accession>
<feature type="compositionally biased region" description="Low complexity" evidence="1">
    <location>
        <begin position="98"/>
        <end position="115"/>
    </location>
</feature>
<feature type="signal peptide" evidence="3">
    <location>
        <begin position="1"/>
        <end position="28"/>
    </location>
</feature>
<evidence type="ECO:0000256" key="2">
    <source>
        <dbReference type="SAM" id="Phobius"/>
    </source>
</evidence>
<keyword evidence="2" id="KW-0812">Transmembrane</keyword>
<dbReference type="EMBL" id="CP110615">
    <property type="protein sequence ID" value="UZJ24451.1"/>
    <property type="molecule type" value="Genomic_DNA"/>
</dbReference>
<protein>
    <recommendedName>
        <fullName evidence="6">LPXTG-motif cell wall-anchored protein</fullName>
    </recommendedName>
</protein>
<keyword evidence="2" id="KW-0472">Membrane</keyword>
<name>A0ABY6NYM6_9NOCA</name>
<evidence type="ECO:0000256" key="1">
    <source>
        <dbReference type="SAM" id="MobiDB-lite"/>
    </source>
</evidence>
<reference evidence="4" key="1">
    <citation type="submission" date="2022-10" db="EMBL/GenBank/DDBJ databases">
        <title>Rhodococcus sp.75.</title>
        <authorList>
            <person name="Sun M."/>
        </authorList>
    </citation>
    <scope>NUCLEOTIDE SEQUENCE</scope>
    <source>
        <strain evidence="4">75</strain>
    </source>
</reference>
<evidence type="ECO:0000256" key="3">
    <source>
        <dbReference type="SAM" id="SignalP"/>
    </source>
</evidence>
<evidence type="ECO:0000313" key="5">
    <source>
        <dbReference type="Proteomes" id="UP001164965"/>
    </source>
</evidence>
<dbReference type="InterPro" id="IPR006311">
    <property type="entry name" value="TAT_signal"/>
</dbReference>
<evidence type="ECO:0000313" key="4">
    <source>
        <dbReference type="EMBL" id="UZJ24451.1"/>
    </source>
</evidence>
<proteinExistence type="predicted"/>
<evidence type="ECO:0008006" key="6">
    <source>
        <dbReference type="Google" id="ProtNLM"/>
    </source>
</evidence>
<sequence length="513" mass="49571">MSNRRRAALVALPAAALLLAATAAPASAQTAAPSPTPAAADAGAALFTVRALPGASLPGVTGTGLLTGAIATTVVTADSTKPAGQQSTATAAPFALTLAGQSPTPPTTASQTASPDHATPTTTGFTIPAQLAPLLSGGVLQGSAQARYSDTVGFCVDPISTATTSLANLSAVNVLPALSLPTTGTGDPTAALGSLTGLLTGAQSGFGGLAGLLTGQSSGTTSVVKVPDTASATSTTKLVDVAGQAGKGIQASSGVQLGNIQLLPGTPLGVTVNVIKAPTLTATSTGDPATSGVTYTAPVVEITQADGTVIQKLAAVDDPSTAADETQFSIPLQIPVLGSDVAALPTALSGLLQPILGPVVDQATGAIRNLDLGLLTVKYGQFTEAPANGASVGGSASLLDVAVLPTTTLTSLLGSALPAGTVPDSLLQLGVGEQTARASVGAGGIDCSTPAPPAAVTPPPAPGAPQASGPPPLAYTSGAYSAIPLMWTGSALLILGALIVAALPRRRRVTSSA</sequence>
<dbReference type="PROSITE" id="PS51318">
    <property type="entry name" value="TAT"/>
    <property type="match status" value="1"/>
</dbReference>